<name>A0ACC0FGX5_9ERIC</name>
<sequence length="170" mass="18586">MPSSNPSNSCSKYEHRCMCWIQALSDLDILGGCKRGPSILIHSHAGKACHPKIASAGVSEICGCTSWSYFVRGQKWAEGYKKGFGIFCFCCQSEVSPSQFEAHAGWASRRKPYLHIYTSNGVSLHELSLKLSQLRKLSAEENDDLCSICADGGDLLCCDNCPRAFHTGSV</sequence>
<keyword evidence="2" id="KW-1185">Reference proteome</keyword>
<accession>A0ACC0FGX5</accession>
<dbReference type="EMBL" id="CM045771">
    <property type="protein sequence ID" value="KAI7987954.1"/>
    <property type="molecule type" value="Genomic_DNA"/>
</dbReference>
<gene>
    <name evidence="1" type="ORF">LOK49_LG13G01706</name>
</gene>
<proteinExistence type="predicted"/>
<evidence type="ECO:0000313" key="2">
    <source>
        <dbReference type="Proteomes" id="UP001060215"/>
    </source>
</evidence>
<organism evidence="1 2">
    <name type="scientific">Camellia lanceoleosa</name>
    <dbReference type="NCBI Taxonomy" id="1840588"/>
    <lineage>
        <taxon>Eukaryota</taxon>
        <taxon>Viridiplantae</taxon>
        <taxon>Streptophyta</taxon>
        <taxon>Embryophyta</taxon>
        <taxon>Tracheophyta</taxon>
        <taxon>Spermatophyta</taxon>
        <taxon>Magnoliopsida</taxon>
        <taxon>eudicotyledons</taxon>
        <taxon>Gunneridae</taxon>
        <taxon>Pentapetalae</taxon>
        <taxon>asterids</taxon>
        <taxon>Ericales</taxon>
        <taxon>Theaceae</taxon>
        <taxon>Camellia</taxon>
    </lineage>
</organism>
<reference evidence="1 2" key="1">
    <citation type="journal article" date="2022" name="Plant J.">
        <title>Chromosome-level genome of Camellia lanceoleosa provides a valuable resource for understanding genome evolution and self-incompatibility.</title>
        <authorList>
            <person name="Gong W."/>
            <person name="Xiao S."/>
            <person name="Wang L."/>
            <person name="Liao Z."/>
            <person name="Chang Y."/>
            <person name="Mo W."/>
            <person name="Hu G."/>
            <person name="Li W."/>
            <person name="Zhao G."/>
            <person name="Zhu H."/>
            <person name="Hu X."/>
            <person name="Ji K."/>
            <person name="Xiang X."/>
            <person name="Song Q."/>
            <person name="Yuan D."/>
            <person name="Jin S."/>
            <person name="Zhang L."/>
        </authorList>
    </citation>
    <scope>NUCLEOTIDE SEQUENCE [LARGE SCALE GENOMIC DNA]</scope>
    <source>
        <strain evidence="1">SQ_2022a</strain>
    </source>
</reference>
<protein>
    <submittedName>
        <fullName evidence="1">Increased DNA methylation 1</fullName>
    </submittedName>
</protein>
<comment type="caution">
    <text evidence="1">The sequence shown here is derived from an EMBL/GenBank/DDBJ whole genome shotgun (WGS) entry which is preliminary data.</text>
</comment>
<dbReference type="Proteomes" id="UP001060215">
    <property type="component" value="Chromosome 14"/>
</dbReference>
<evidence type="ECO:0000313" key="1">
    <source>
        <dbReference type="EMBL" id="KAI7987954.1"/>
    </source>
</evidence>